<sequence length="381" mass="41640">MKNPQSPKSSLSKLFSTKSFKSKALTGLSTGLACMAAVTLATPIQAAVDFSGKRVEWIIPFKEGGGSDTWARFYAPMISKNLPGQPTVVVKNIPGGGSTKGANQFQRRAKKNGLNILGTSGSTQFPYLLGDKRVKYEYKDWNVVMATPTGGVFYVSPSLGINSAEDLVKLRGKELKYGSQGATSLDLVPLLALDLLDIDVQAIFGMKGRGAGRLAFERGEVNIDYQTSSAFLKKVTPLVTEGKAIPIMTWGVMDQNGQLQRDPTFPELPHFAEVYQMIHGKQPEGTAFNVWKSFFVAGFAAQKGIFLPKGTDQDVIETWRKAAAETVASDEFGARSEKVLGKYPQAVMGDAVKAFEVALNISDADRQWVRDWLTKKYNVRF</sequence>
<dbReference type="Gene3D" id="3.40.190.10">
    <property type="entry name" value="Periplasmic binding protein-like II"/>
    <property type="match status" value="1"/>
</dbReference>
<dbReference type="PANTHER" id="PTHR42928:SF5">
    <property type="entry name" value="BLR1237 PROTEIN"/>
    <property type="match status" value="1"/>
</dbReference>
<dbReference type="PANTHER" id="PTHR42928">
    <property type="entry name" value="TRICARBOXYLATE-BINDING PROTEIN"/>
    <property type="match status" value="1"/>
</dbReference>
<gene>
    <name evidence="2" type="ORF">DV711_13330</name>
</gene>
<dbReference type="Gene3D" id="3.40.190.150">
    <property type="entry name" value="Bordetella uptake gene, domain 1"/>
    <property type="match status" value="1"/>
</dbReference>
<dbReference type="EMBL" id="QQOH01000003">
    <property type="protein sequence ID" value="RDE19846.1"/>
    <property type="molecule type" value="Genomic_DNA"/>
</dbReference>
<evidence type="ECO:0000313" key="3">
    <source>
        <dbReference type="Proteomes" id="UP000253769"/>
    </source>
</evidence>
<dbReference type="PROSITE" id="PS51257">
    <property type="entry name" value="PROKAR_LIPOPROTEIN"/>
    <property type="match status" value="1"/>
</dbReference>
<comment type="similarity">
    <text evidence="1">Belongs to the UPF0065 (bug) family.</text>
</comment>
<dbReference type="OrthoDB" id="9780943at2"/>
<dbReference type="Proteomes" id="UP000253769">
    <property type="component" value="Unassembled WGS sequence"/>
</dbReference>
<protein>
    <submittedName>
        <fullName evidence="2">Tricarboxylate transporter</fullName>
    </submittedName>
</protein>
<reference evidence="2 3" key="1">
    <citation type="submission" date="2018-07" db="EMBL/GenBank/DDBJ databases">
        <title>Motiliproteus coralliicola sp. nov., a bacterium isolated from Coral.</title>
        <authorList>
            <person name="Wang G."/>
        </authorList>
    </citation>
    <scope>NUCLEOTIDE SEQUENCE [LARGE SCALE GENOMIC DNA]</scope>
    <source>
        <strain evidence="2 3">C34</strain>
    </source>
</reference>
<dbReference type="RefSeq" id="WP_114696191.1">
    <property type="nucleotide sequence ID" value="NZ_QQOH01000003.1"/>
</dbReference>
<proteinExistence type="inferred from homology"/>
<accession>A0A369WGV3</accession>
<dbReference type="InterPro" id="IPR042100">
    <property type="entry name" value="Bug_dom1"/>
</dbReference>
<evidence type="ECO:0000313" key="2">
    <source>
        <dbReference type="EMBL" id="RDE19846.1"/>
    </source>
</evidence>
<evidence type="ECO:0000256" key="1">
    <source>
        <dbReference type="ARBA" id="ARBA00006987"/>
    </source>
</evidence>
<dbReference type="AlphaFoldDB" id="A0A369WGV3"/>
<keyword evidence="3" id="KW-1185">Reference proteome</keyword>
<organism evidence="2 3">
    <name type="scientific">Motiliproteus coralliicola</name>
    <dbReference type="NCBI Taxonomy" id="2283196"/>
    <lineage>
        <taxon>Bacteria</taxon>
        <taxon>Pseudomonadati</taxon>
        <taxon>Pseudomonadota</taxon>
        <taxon>Gammaproteobacteria</taxon>
        <taxon>Oceanospirillales</taxon>
        <taxon>Oceanospirillaceae</taxon>
        <taxon>Motiliproteus</taxon>
    </lineage>
</organism>
<dbReference type="InterPro" id="IPR005064">
    <property type="entry name" value="BUG"/>
</dbReference>
<comment type="caution">
    <text evidence="2">The sequence shown here is derived from an EMBL/GenBank/DDBJ whole genome shotgun (WGS) entry which is preliminary data.</text>
</comment>
<name>A0A369WGV3_9GAMM</name>